<dbReference type="PANTHER" id="PTHR12962">
    <property type="entry name" value="CALCIUM-REGULATED HEAT STABLE PROTEIN CRHSP-24-RELATED"/>
    <property type="match status" value="1"/>
</dbReference>
<sequence>MNLPPFNPALPLVELPAEHYTDLLSGTVKCWFEDRGFGFITPDGGQEDVFVHKKVLKDGQSLIIGSNVMFNLIYDADRRRFQATRCFGATIPPESQVHERKWPFSLADPWQELYRPVGAEHLGTHLDGVPEPLQSESMPEAVTAKAEVKDTTETTKVKPTSIYEFFEDDAMI</sequence>
<evidence type="ECO:0000256" key="1">
    <source>
        <dbReference type="ARBA" id="ARBA00022553"/>
    </source>
</evidence>
<keyword evidence="1" id="KW-0597">Phosphoprotein</keyword>
<dbReference type="Pfam" id="PF00313">
    <property type="entry name" value="CSD"/>
    <property type="match status" value="1"/>
</dbReference>
<dbReference type="AlphaFoldDB" id="A0A9P1G678"/>
<dbReference type="InterPro" id="IPR012340">
    <property type="entry name" value="NA-bd_OB-fold"/>
</dbReference>
<protein>
    <submittedName>
        <fullName evidence="4">CSD domain-containing protein</fullName>
    </submittedName>
</protein>
<dbReference type="PROSITE" id="PS00352">
    <property type="entry name" value="CSD_1"/>
    <property type="match status" value="1"/>
</dbReference>
<dbReference type="Gene3D" id="2.40.50.140">
    <property type="entry name" value="Nucleic acid-binding proteins"/>
    <property type="match status" value="1"/>
</dbReference>
<dbReference type="OrthoDB" id="448492at2759"/>
<evidence type="ECO:0000259" key="2">
    <source>
        <dbReference type="PROSITE" id="PS51857"/>
    </source>
</evidence>
<organism evidence="3">
    <name type="scientific">Cladocopium goreaui</name>
    <dbReference type="NCBI Taxonomy" id="2562237"/>
    <lineage>
        <taxon>Eukaryota</taxon>
        <taxon>Sar</taxon>
        <taxon>Alveolata</taxon>
        <taxon>Dinophyceae</taxon>
        <taxon>Suessiales</taxon>
        <taxon>Symbiodiniaceae</taxon>
        <taxon>Cladocopium</taxon>
    </lineage>
</organism>
<comment type="caution">
    <text evidence="3">The sequence shown here is derived from an EMBL/GenBank/DDBJ whole genome shotgun (WGS) entry which is preliminary data.</text>
</comment>
<dbReference type="GO" id="GO:0005737">
    <property type="term" value="C:cytoplasm"/>
    <property type="evidence" value="ECO:0007669"/>
    <property type="project" value="TreeGrafter"/>
</dbReference>
<dbReference type="PANTHER" id="PTHR12962:SF1">
    <property type="entry name" value="COLD SHOCK DOMAIN-CONTAINING PROTEIN CG9705"/>
    <property type="match status" value="1"/>
</dbReference>
<dbReference type="Proteomes" id="UP001152797">
    <property type="component" value="Unassembled WGS sequence"/>
</dbReference>
<evidence type="ECO:0000313" key="5">
    <source>
        <dbReference type="Proteomes" id="UP001152797"/>
    </source>
</evidence>
<name>A0A9P1G678_9DINO</name>
<dbReference type="SUPFAM" id="SSF50249">
    <property type="entry name" value="Nucleic acid-binding proteins"/>
    <property type="match status" value="1"/>
</dbReference>
<dbReference type="InterPro" id="IPR019844">
    <property type="entry name" value="CSD_CS"/>
</dbReference>
<proteinExistence type="predicted"/>
<dbReference type="SMART" id="SM00357">
    <property type="entry name" value="CSP"/>
    <property type="match status" value="1"/>
</dbReference>
<keyword evidence="5" id="KW-1185">Reference proteome</keyword>
<dbReference type="GO" id="GO:0043488">
    <property type="term" value="P:regulation of mRNA stability"/>
    <property type="evidence" value="ECO:0007669"/>
    <property type="project" value="TreeGrafter"/>
</dbReference>
<dbReference type="InterPro" id="IPR011129">
    <property type="entry name" value="CSD"/>
</dbReference>
<accession>A0A9P1G678</accession>
<feature type="domain" description="CSD" evidence="2">
    <location>
        <begin position="23"/>
        <end position="88"/>
    </location>
</feature>
<dbReference type="EMBL" id="CAMXCT010002543">
    <property type="protein sequence ID" value="CAI3998782.1"/>
    <property type="molecule type" value="Genomic_DNA"/>
</dbReference>
<dbReference type="GO" id="GO:0003730">
    <property type="term" value="F:mRNA 3'-UTR binding"/>
    <property type="evidence" value="ECO:0007669"/>
    <property type="project" value="TreeGrafter"/>
</dbReference>
<dbReference type="PROSITE" id="PS51857">
    <property type="entry name" value="CSD_2"/>
    <property type="match status" value="1"/>
</dbReference>
<dbReference type="EMBL" id="CAMXCT020002543">
    <property type="protein sequence ID" value="CAL1152157.1"/>
    <property type="molecule type" value="Genomic_DNA"/>
</dbReference>
<dbReference type="EMBL" id="CAMXCT030002543">
    <property type="protein sequence ID" value="CAL4786094.1"/>
    <property type="molecule type" value="Genomic_DNA"/>
</dbReference>
<reference evidence="3" key="1">
    <citation type="submission" date="2022-10" db="EMBL/GenBank/DDBJ databases">
        <authorList>
            <person name="Chen Y."/>
            <person name="Dougan E. K."/>
            <person name="Chan C."/>
            <person name="Rhodes N."/>
            <person name="Thang M."/>
        </authorList>
    </citation>
    <scope>NUCLEOTIDE SEQUENCE</scope>
</reference>
<evidence type="ECO:0000313" key="4">
    <source>
        <dbReference type="EMBL" id="CAL4786094.1"/>
    </source>
</evidence>
<gene>
    <name evidence="3" type="ORF">C1SCF055_LOCUS25054</name>
</gene>
<dbReference type="InterPro" id="IPR052069">
    <property type="entry name" value="Ca-reg_mRNA-binding_domain"/>
</dbReference>
<dbReference type="CDD" id="cd04458">
    <property type="entry name" value="CSP_CDS"/>
    <property type="match status" value="1"/>
</dbReference>
<dbReference type="InterPro" id="IPR002059">
    <property type="entry name" value="CSP_DNA-bd"/>
</dbReference>
<evidence type="ECO:0000313" key="3">
    <source>
        <dbReference type="EMBL" id="CAI3998782.1"/>
    </source>
</evidence>
<reference evidence="4 5" key="2">
    <citation type="submission" date="2024-05" db="EMBL/GenBank/DDBJ databases">
        <authorList>
            <person name="Chen Y."/>
            <person name="Shah S."/>
            <person name="Dougan E. K."/>
            <person name="Thang M."/>
            <person name="Chan C."/>
        </authorList>
    </citation>
    <scope>NUCLEOTIDE SEQUENCE [LARGE SCALE GENOMIC DNA]</scope>
</reference>